<accession>A0ABS5GX36</accession>
<keyword evidence="3" id="KW-1185">Reference proteome</keyword>
<dbReference type="Pfam" id="PF22677">
    <property type="entry name" value="Ble-like_N"/>
    <property type="match status" value="1"/>
</dbReference>
<dbReference type="InterPro" id="IPR037523">
    <property type="entry name" value="VOC_core"/>
</dbReference>
<dbReference type="InterPro" id="IPR029068">
    <property type="entry name" value="Glyas_Bleomycin-R_OHBP_Dase"/>
</dbReference>
<dbReference type="PROSITE" id="PS51819">
    <property type="entry name" value="VOC"/>
    <property type="match status" value="1"/>
</dbReference>
<protein>
    <submittedName>
        <fullName evidence="2">VOC family protein</fullName>
    </submittedName>
</protein>
<evidence type="ECO:0000259" key="1">
    <source>
        <dbReference type="PROSITE" id="PS51819"/>
    </source>
</evidence>
<dbReference type="EMBL" id="JAGSPK010000001">
    <property type="protein sequence ID" value="MBR7791018.1"/>
    <property type="molecule type" value="Genomic_DNA"/>
</dbReference>
<dbReference type="RefSeq" id="WP_212677260.1">
    <property type="nucleotide sequence ID" value="NZ_JAGSPK010000001.1"/>
</dbReference>
<dbReference type="CDD" id="cd07247">
    <property type="entry name" value="SgaA_N_like"/>
    <property type="match status" value="1"/>
</dbReference>
<dbReference type="Proteomes" id="UP000682982">
    <property type="component" value="Unassembled WGS sequence"/>
</dbReference>
<sequence length="130" mass="13895">MNPVIHFEMPYQDATRAAEFYSTAFGWQTQALGPAMSNYVVVNTCDTADGRPTQPGTINGGFFEQTPDSPAQQPSVVIAVDNMQAAIAKVISADCSILGEPMHIPGVGSYVSFLDTEGNRIAMLQALRPA</sequence>
<dbReference type="InterPro" id="IPR052164">
    <property type="entry name" value="Anthracycline_SecMetBiosynth"/>
</dbReference>
<proteinExistence type="predicted"/>
<dbReference type="InterPro" id="IPR053863">
    <property type="entry name" value="Glyoxy/Ble-like_N"/>
</dbReference>
<dbReference type="PANTHER" id="PTHR33993">
    <property type="entry name" value="GLYOXALASE-RELATED"/>
    <property type="match status" value="1"/>
</dbReference>
<evidence type="ECO:0000313" key="2">
    <source>
        <dbReference type="EMBL" id="MBR7791018.1"/>
    </source>
</evidence>
<dbReference type="Gene3D" id="3.10.180.10">
    <property type="entry name" value="2,3-Dihydroxybiphenyl 1,2-Dioxygenase, domain 1"/>
    <property type="match status" value="1"/>
</dbReference>
<comment type="caution">
    <text evidence="2">The sequence shown here is derived from an EMBL/GenBank/DDBJ whole genome shotgun (WGS) entry which is preliminary data.</text>
</comment>
<evidence type="ECO:0000313" key="3">
    <source>
        <dbReference type="Proteomes" id="UP000682982"/>
    </source>
</evidence>
<feature type="domain" description="VOC" evidence="1">
    <location>
        <begin position="3"/>
        <end position="126"/>
    </location>
</feature>
<reference evidence="2 3" key="1">
    <citation type="submission" date="2021-04" db="EMBL/GenBank/DDBJ databases">
        <title>novel species isolated from subtropical streams in China.</title>
        <authorList>
            <person name="Lu H."/>
        </authorList>
    </citation>
    <scope>NUCLEOTIDE SEQUENCE [LARGE SCALE GENOMIC DNA]</scope>
    <source>
        <strain evidence="2 3">FT147W</strain>
    </source>
</reference>
<name>A0ABS5GX36_9BURK</name>
<gene>
    <name evidence="2" type="ORF">KDM87_00295</name>
</gene>
<dbReference type="SUPFAM" id="SSF54593">
    <property type="entry name" value="Glyoxalase/Bleomycin resistance protein/Dihydroxybiphenyl dioxygenase"/>
    <property type="match status" value="1"/>
</dbReference>
<organism evidence="2 3">
    <name type="scientific">Undibacterium rivi</name>
    <dbReference type="NCBI Taxonomy" id="2828729"/>
    <lineage>
        <taxon>Bacteria</taxon>
        <taxon>Pseudomonadati</taxon>
        <taxon>Pseudomonadota</taxon>
        <taxon>Betaproteobacteria</taxon>
        <taxon>Burkholderiales</taxon>
        <taxon>Oxalobacteraceae</taxon>
        <taxon>Undibacterium</taxon>
    </lineage>
</organism>